<dbReference type="EMBL" id="MT144601">
    <property type="protein sequence ID" value="QJH94452.1"/>
    <property type="molecule type" value="Genomic_DNA"/>
</dbReference>
<accession>A0A6H1ZAG5</accession>
<sequence length="72" mass="8047">MGIYDTYEGIQLKVGSFGMDNYNLGDEVPIKDGIYVGHEGIVVVIGRKFMAKFNNLTSKWGDEISPAKILHR</sequence>
<proteinExistence type="predicted"/>
<gene>
    <name evidence="3" type="ORF">MM415A03493_0006</name>
    <name evidence="2" type="ORF">MM415B00633_0043</name>
    <name evidence="1" type="ORF">TM448A00090_0097</name>
    <name evidence="4" type="ORF">TM448B00221_0006</name>
</gene>
<evidence type="ECO:0000313" key="3">
    <source>
        <dbReference type="EMBL" id="QJA70924.1"/>
    </source>
</evidence>
<reference evidence="1" key="1">
    <citation type="submission" date="2020-03" db="EMBL/GenBank/DDBJ databases">
        <title>The deep terrestrial virosphere.</title>
        <authorList>
            <person name="Holmfeldt K."/>
            <person name="Nilsson E."/>
            <person name="Simone D."/>
            <person name="Lopez-Fernandez M."/>
            <person name="Wu X."/>
            <person name="de Brujin I."/>
            <person name="Lundin D."/>
            <person name="Andersson A."/>
            <person name="Bertilsson S."/>
            <person name="Dopson M."/>
        </authorList>
    </citation>
    <scope>NUCLEOTIDE SEQUENCE</scope>
    <source>
        <strain evidence="3">MM415A03493</strain>
        <strain evidence="2">MM415B00633</strain>
        <strain evidence="1">TM448A00090</strain>
        <strain evidence="4">TM448B00221</strain>
    </source>
</reference>
<evidence type="ECO:0000313" key="4">
    <source>
        <dbReference type="EMBL" id="QJH94452.1"/>
    </source>
</evidence>
<organism evidence="1">
    <name type="scientific">viral metagenome</name>
    <dbReference type="NCBI Taxonomy" id="1070528"/>
    <lineage>
        <taxon>unclassified sequences</taxon>
        <taxon>metagenomes</taxon>
        <taxon>organismal metagenomes</taxon>
    </lineage>
</organism>
<dbReference type="EMBL" id="MT141832">
    <property type="protein sequence ID" value="QJA70924.1"/>
    <property type="molecule type" value="Genomic_DNA"/>
</dbReference>
<dbReference type="EMBL" id="MT141495">
    <property type="protein sequence ID" value="QJA63359.1"/>
    <property type="molecule type" value="Genomic_DNA"/>
</dbReference>
<evidence type="ECO:0000313" key="2">
    <source>
        <dbReference type="EMBL" id="QJA63359.1"/>
    </source>
</evidence>
<name>A0A6H1ZAG5_9ZZZZ</name>
<dbReference type="EMBL" id="MT143974">
    <property type="protein sequence ID" value="QJA44265.1"/>
    <property type="molecule type" value="Genomic_DNA"/>
</dbReference>
<protein>
    <submittedName>
        <fullName evidence="1">Uncharacterized protein</fullName>
    </submittedName>
</protein>
<dbReference type="AlphaFoldDB" id="A0A6H1ZAG5"/>
<evidence type="ECO:0000313" key="1">
    <source>
        <dbReference type="EMBL" id="QJA44265.1"/>
    </source>
</evidence>